<dbReference type="Proteomes" id="UP000468388">
    <property type="component" value="Unassembled WGS sequence"/>
</dbReference>
<sequence>MKTVMVSQSVKKVIDKIPPGKIFDYSFFSLSPDKEQALTKTLSRMYKNGELARVSKGKYYKPTETRFGQLRPKEEELINALTSNKKTQTGYLTGTALYNQMGLTSQISNDLLIAQNVVQPNKKLVGYNIRYTKRTVKIKKEYVPLLQLLDAFRDIKSIPDAPIDQSVKILGSKIAELSDKDIKTMINLSRDYNPATRALLGAVLNYYRPIIKTDTLLSSLNPLTKFKIGISDKVLGTKQKWNIV</sequence>
<dbReference type="EMBL" id="WRXO01000005">
    <property type="protein sequence ID" value="MVT42427.1"/>
    <property type="molecule type" value="Genomic_DNA"/>
</dbReference>
<evidence type="ECO:0000313" key="2">
    <source>
        <dbReference type="Proteomes" id="UP000468388"/>
    </source>
</evidence>
<dbReference type="AlphaFoldDB" id="A0A6N8JB01"/>
<comment type="caution">
    <text evidence="1">The sequence shown here is derived from an EMBL/GenBank/DDBJ whole genome shotgun (WGS) entry which is preliminary data.</text>
</comment>
<organism evidence="1 2">
    <name type="scientific">Chitinophaga oryziterrae</name>
    <dbReference type="NCBI Taxonomy" id="1031224"/>
    <lineage>
        <taxon>Bacteria</taxon>
        <taxon>Pseudomonadati</taxon>
        <taxon>Bacteroidota</taxon>
        <taxon>Chitinophagia</taxon>
        <taxon>Chitinophagales</taxon>
        <taxon>Chitinophagaceae</taxon>
        <taxon>Chitinophaga</taxon>
    </lineage>
</organism>
<dbReference type="Pfam" id="PF19570">
    <property type="entry name" value="DUF6088"/>
    <property type="match status" value="1"/>
</dbReference>
<dbReference type="OrthoDB" id="9798200at2"/>
<dbReference type="InterPro" id="IPR045738">
    <property type="entry name" value="DUF6088"/>
</dbReference>
<gene>
    <name evidence="1" type="ORF">GO495_17675</name>
</gene>
<reference evidence="1 2" key="1">
    <citation type="submission" date="2019-12" db="EMBL/GenBank/DDBJ databases">
        <title>The draft genomic sequence of strain Chitinophaga oryziterrae JCM 16595.</title>
        <authorList>
            <person name="Zhang X."/>
        </authorList>
    </citation>
    <scope>NUCLEOTIDE SEQUENCE [LARGE SCALE GENOMIC DNA]</scope>
    <source>
        <strain evidence="1 2">JCM 16595</strain>
    </source>
</reference>
<keyword evidence="2" id="KW-1185">Reference proteome</keyword>
<evidence type="ECO:0000313" key="1">
    <source>
        <dbReference type="EMBL" id="MVT42427.1"/>
    </source>
</evidence>
<proteinExistence type="predicted"/>
<name>A0A6N8JB01_9BACT</name>
<accession>A0A6N8JB01</accession>
<protein>
    <recommendedName>
        <fullName evidence="3">AbiEi antitoxin C-terminal domain-containing protein</fullName>
    </recommendedName>
</protein>
<dbReference type="RefSeq" id="WP_157301063.1">
    <property type="nucleotide sequence ID" value="NZ_BAAAZB010000002.1"/>
</dbReference>
<evidence type="ECO:0008006" key="3">
    <source>
        <dbReference type="Google" id="ProtNLM"/>
    </source>
</evidence>